<dbReference type="Proteomes" id="UP000287651">
    <property type="component" value="Unassembled WGS sequence"/>
</dbReference>
<dbReference type="AlphaFoldDB" id="A0A427AJ45"/>
<evidence type="ECO:0000313" key="1">
    <source>
        <dbReference type="EMBL" id="RRT76220.1"/>
    </source>
</evidence>
<comment type="caution">
    <text evidence="1">The sequence shown here is derived from an EMBL/GenBank/DDBJ whole genome shotgun (WGS) entry which is preliminary data.</text>
</comment>
<dbReference type="EMBL" id="AMZH03002256">
    <property type="protein sequence ID" value="RRT76220.1"/>
    <property type="molecule type" value="Genomic_DNA"/>
</dbReference>
<proteinExistence type="predicted"/>
<sequence length="163" mass="17451">MAYSSRVPASASSFPVLRSHDPNFAFALDHLSYSIKCIYEVSSHCTLQDTDYTHGHYKHRKLLLNAPSLLPLGTTAAQQQQLADSETNIGASSSFFRRLASPAFLLFQSSNLCRGLRFLAGKPASKAFLPCAAAPSPVPQPSSSRSNCSTASIALLTSSQPSS</sequence>
<evidence type="ECO:0000313" key="2">
    <source>
        <dbReference type="Proteomes" id="UP000287651"/>
    </source>
</evidence>
<gene>
    <name evidence="1" type="ORF">B296_00004832</name>
</gene>
<name>A0A427AJ45_ENSVE</name>
<reference evidence="1 2" key="1">
    <citation type="journal article" date="2014" name="Agronomy (Basel)">
        <title>A Draft Genome Sequence for Ensete ventricosum, the Drought-Tolerant Tree Against Hunger.</title>
        <authorList>
            <person name="Harrison J."/>
            <person name="Moore K.A."/>
            <person name="Paszkiewicz K."/>
            <person name="Jones T."/>
            <person name="Grant M."/>
            <person name="Ambacheew D."/>
            <person name="Muzemil S."/>
            <person name="Studholme D.J."/>
        </authorList>
    </citation>
    <scope>NUCLEOTIDE SEQUENCE [LARGE SCALE GENOMIC DNA]</scope>
</reference>
<organism evidence="1 2">
    <name type="scientific">Ensete ventricosum</name>
    <name type="common">Abyssinian banana</name>
    <name type="synonym">Musa ensete</name>
    <dbReference type="NCBI Taxonomy" id="4639"/>
    <lineage>
        <taxon>Eukaryota</taxon>
        <taxon>Viridiplantae</taxon>
        <taxon>Streptophyta</taxon>
        <taxon>Embryophyta</taxon>
        <taxon>Tracheophyta</taxon>
        <taxon>Spermatophyta</taxon>
        <taxon>Magnoliopsida</taxon>
        <taxon>Liliopsida</taxon>
        <taxon>Zingiberales</taxon>
        <taxon>Musaceae</taxon>
        <taxon>Ensete</taxon>
    </lineage>
</organism>
<accession>A0A427AJ45</accession>
<protein>
    <submittedName>
        <fullName evidence="1">Uncharacterized protein</fullName>
    </submittedName>
</protein>